<dbReference type="EMBL" id="LAZR01000260">
    <property type="protein sequence ID" value="KKN78603.1"/>
    <property type="molecule type" value="Genomic_DNA"/>
</dbReference>
<proteinExistence type="predicted"/>
<organism evidence="1">
    <name type="scientific">marine sediment metagenome</name>
    <dbReference type="NCBI Taxonomy" id="412755"/>
    <lineage>
        <taxon>unclassified sequences</taxon>
        <taxon>metagenomes</taxon>
        <taxon>ecological metagenomes</taxon>
    </lineage>
</organism>
<name>A0A0F9WJH0_9ZZZZ</name>
<protein>
    <submittedName>
        <fullName evidence="1">Uncharacterized protein</fullName>
    </submittedName>
</protein>
<accession>A0A0F9WJH0</accession>
<evidence type="ECO:0000313" key="1">
    <source>
        <dbReference type="EMBL" id="KKN78603.1"/>
    </source>
</evidence>
<comment type="caution">
    <text evidence="1">The sequence shown here is derived from an EMBL/GenBank/DDBJ whole genome shotgun (WGS) entry which is preliminary data.</text>
</comment>
<gene>
    <name evidence="1" type="ORF">LCGC14_0348950</name>
</gene>
<dbReference type="AlphaFoldDB" id="A0A0F9WJH0"/>
<reference evidence="1" key="1">
    <citation type="journal article" date="2015" name="Nature">
        <title>Complex archaea that bridge the gap between prokaryotes and eukaryotes.</title>
        <authorList>
            <person name="Spang A."/>
            <person name="Saw J.H."/>
            <person name="Jorgensen S.L."/>
            <person name="Zaremba-Niedzwiedzka K."/>
            <person name="Martijn J."/>
            <person name="Lind A.E."/>
            <person name="van Eijk R."/>
            <person name="Schleper C."/>
            <person name="Guy L."/>
            <person name="Ettema T.J."/>
        </authorList>
    </citation>
    <scope>NUCLEOTIDE SEQUENCE</scope>
</reference>
<sequence>MSAALQSPMALKDQAQSTETIVYFPRSYTGETHIILGSFVLETTGSAEEAISMLKKYQGAAKRCNKPVELIPTDSSFQTLGLRIDEWQFTDIK</sequence>